<dbReference type="SUPFAM" id="SSF88713">
    <property type="entry name" value="Glycoside hydrolase/deacetylase"/>
    <property type="match status" value="1"/>
</dbReference>
<dbReference type="PANTHER" id="PTHR46471:SF2">
    <property type="entry name" value="CHITIN DEACETYLASE-RELATED"/>
    <property type="match status" value="1"/>
</dbReference>
<dbReference type="GO" id="GO:0005576">
    <property type="term" value="C:extracellular region"/>
    <property type="evidence" value="ECO:0007669"/>
    <property type="project" value="InterPro"/>
</dbReference>
<evidence type="ECO:0000256" key="4">
    <source>
        <dbReference type="ARBA" id="ARBA00022801"/>
    </source>
</evidence>
<dbReference type="GO" id="GO:0016810">
    <property type="term" value="F:hydrolase activity, acting on carbon-nitrogen (but not peptide) bonds"/>
    <property type="evidence" value="ECO:0007669"/>
    <property type="project" value="InterPro"/>
</dbReference>
<organism evidence="9 10">
    <name type="scientific">Piromyces finnis</name>
    <dbReference type="NCBI Taxonomy" id="1754191"/>
    <lineage>
        <taxon>Eukaryota</taxon>
        <taxon>Fungi</taxon>
        <taxon>Fungi incertae sedis</taxon>
        <taxon>Chytridiomycota</taxon>
        <taxon>Chytridiomycota incertae sedis</taxon>
        <taxon>Neocallimastigomycetes</taxon>
        <taxon>Neocallimastigales</taxon>
        <taxon>Neocallimastigaceae</taxon>
        <taxon>Piromyces</taxon>
    </lineage>
</organism>
<dbReference type="EMBL" id="MCFH01000044">
    <property type="protein sequence ID" value="ORX44660.1"/>
    <property type="molecule type" value="Genomic_DNA"/>
</dbReference>
<evidence type="ECO:0000256" key="5">
    <source>
        <dbReference type="ARBA" id="ARBA00023277"/>
    </source>
</evidence>
<dbReference type="InterPro" id="IPR000254">
    <property type="entry name" value="CBD"/>
</dbReference>
<dbReference type="AlphaFoldDB" id="A0A1Y1V1N1"/>
<evidence type="ECO:0000259" key="8">
    <source>
        <dbReference type="PROSITE" id="PS51677"/>
    </source>
</evidence>
<reference evidence="9 10" key="1">
    <citation type="submission" date="2016-08" db="EMBL/GenBank/DDBJ databases">
        <title>Genomes of anaerobic fungi encode conserved fungal cellulosomes for biomass hydrolysis.</title>
        <authorList>
            <consortium name="DOE Joint Genome Institute"/>
            <person name="Haitjema C.H."/>
            <person name="Gilmore S.P."/>
            <person name="Henske J.K."/>
            <person name="Solomon K.V."/>
            <person name="De Groot R."/>
            <person name="Kuo A."/>
            <person name="Mondo S.J."/>
            <person name="Salamov A.A."/>
            <person name="Labutti K."/>
            <person name="Zhao Z."/>
            <person name="Chiniquy J."/>
            <person name="Barry K."/>
            <person name="Brewer H.M."/>
            <person name="Purvine S.O."/>
            <person name="Wright A.T."/>
            <person name="Boxma B."/>
            <person name="Van Alen T."/>
            <person name="Hackstein J.H."/>
            <person name="Baker S.E."/>
            <person name="Grigoriev I.V."/>
            <person name="O'Malley M.A."/>
        </authorList>
    </citation>
    <scope>NUCLEOTIDE SEQUENCE [LARGE SCALE GENOMIC DNA]</scope>
    <source>
        <strain evidence="10">finn</strain>
    </source>
</reference>
<dbReference type="SMART" id="SM00236">
    <property type="entry name" value="fCBD"/>
    <property type="match status" value="1"/>
</dbReference>
<evidence type="ECO:0000256" key="1">
    <source>
        <dbReference type="ARBA" id="ARBA00001941"/>
    </source>
</evidence>
<proteinExistence type="predicted"/>
<feature type="chain" id="PRO_5012779098" evidence="6">
    <location>
        <begin position="21"/>
        <end position="308"/>
    </location>
</feature>
<accession>A0A1Y1V1N1</accession>
<gene>
    <name evidence="9" type="ORF">BCR36DRAFT_334233</name>
</gene>
<dbReference type="Pfam" id="PF00734">
    <property type="entry name" value="CBM_1"/>
    <property type="match status" value="1"/>
</dbReference>
<dbReference type="GO" id="GO:0005975">
    <property type="term" value="P:carbohydrate metabolic process"/>
    <property type="evidence" value="ECO:0007669"/>
    <property type="project" value="InterPro"/>
</dbReference>
<keyword evidence="3 6" id="KW-0732">Signal</keyword>
<evidence type="ECO:0000256" key="6">
    <source>
        <dbReference type="SAM" id="SignalP"/>
    </source>
</evidence>
<dbReference type="InterPro" id="IPR011330">
    <property type="entry name" value="Glyco_hydro/deAcase_b/a-brl"/>
</dbReference>
<dbReference type="GO" id="GO:0046872">
    <property type="term" value="F:metal ion binding"/>
    <property type="evidence" value="ECO:0007669"/>
    <property type="project" value="UniProtKB-KW"/>
</dbReference>
<evidence type="ECO:0000313" key="9">
    <source>
        <dbReference type="EMBL" id="ORX44660.1"/>
    </source>
</evidence>
<dbReference type="Proteomes" id="UP000193719">
    <property type="component" value="Unassembled WGS sequence"/>
</dbReference>
<feature type="signal peptide" evidence="6">
    <location>
        <begin position="1"/>
        <end position="20"/>
    </location>
</feature>
<evidence type="ECO:0000256" key="2">
    <source>
        <dbReference type="ARBA" id="ARBA00022723"/>
    </source>
</evidence>
<dbReference type="GO" id="GO:0030248">
    <property type="term" value="F:cellulose binding"/>
    <property type="evidence" value="ECO:0007669"/>
    <property type="project" value="InterPro"/>
</dbReference>
<keyword evidence="10" id="KW-1185">Reference proteome</keyword>
<dbReference type="Pfam" id="PF01522">
    <property type="entry name" value="Polysacc_deac_1"/>
    <property type="match status" value="1"/>
</dbReference>
<reference evidence="9 10" key="2">
    <citation type="submission" date="2016-08" db="EMBL/GenBank/DDBJ databases">
        <title>Pervasive Adenine N6-methylation of Active Genes in Fungi.</title>
        <authorList>
            <consortium name="DOE Joint Genome Institute"/>
            <person name="Mondo S.J."/>
            <person name="Dannebaum R.O."/>
            <person name="Kuo R.C."/>
            <person name="Labutti K."/>
            <person name="Haridas S."/>
            <person name="Kuo A."/>
            <person name="Salamov A."/>
            <person name="Ahrendt S.R."/>
            <person name="Lipzen A."/>
            <person name="Sullivan W."/>
            <person name="Andreopoulos W.B."/>
            <person name="Clum A."/>
            <person name="Lindquist E."/>
            <person name="Daum C."/>
            <person name="Ramamoorthy G.K."/>
            <person name="Gryganskyi A."/>
            <person name="Culley D."/>
            <person name="Magnuson J.K."/>
            <person name="James T.Y."/>
            <person name="O'Malley M.A."/>
            <person name="Stajich J.E."/>
            <person name="Spatafora J.W."/>
            <person name="Visel A."/>
            <person name="Grigoriev I.V."/>
        </authorList>
    </citation>
    <scope>NUCLEOTIDE SEQUENCE [LARGE SCALE GENOMIC DNA]</scope>
    <source>
        <strain evidence="10">finn</strain>
    </source>
</reference>
<dbReference type="InterPro" id="IPR035971">
    <property type="entry name" value="CBD_sf"/>
</dbReference>
<sequence>MKATTVASILSLCLAGYAKASCGEAYAQCGGINFVGENCCVAGTECVSLSETYYQCLPVENSDEEEVEVSANVEENEADSNSDVEETEFPRGQGMQFFTQCKNPKHWAMTYDDGPTMYADIMLDLFKKYDIKVTFFVCGNLYYNLEDPEWARIIKRMYNEGHLIGNHTYNHLDMSTLTAEEITSEMKKVENALYNTIGVRPAFMRLPYGSGASSPVVMDTLAANGYNAAINWNVDTVDWGNSGDIEYSIKVITEQLGNPIITLNHLQFEGATNERIVDLATAEIEYLLSKGYTPVRMDECLGMAPYQE</sequence>
<dbReference type="OrthoDB" id="5547340at2759"/>
<keyword evidence="5" id="KW-0119">Carbohydrate metabolism</keyword>
<comment type="caution">
    <text evidence="9">The sequence shown here is derived from an EMBL/GenBank/DDBJ whole genome shotgun (WGS) entry which is preliminary data.</text>
</comment>
<feature type="domain" description="NodB homology" evidence="8">
    <location>
        <begin position="105"/>
        <end position="295"/>
    </location>
</feature>
<dbReference type="SUPFAM" id="SSF57180">
    <property type="entry name" value="Cellulose-binding domain"/>
    <property type="match status" value="1"/>
</dbReference>
<evidence type="ECO:0000313" key="10">
    <source>
        <dbReference type="Proteomes" id="UP000193719"/>
    </source>
</evidence>
<dbReference type="InterPro" id="IPR002509">
    <property type="entry name" value="NODB_dom"/>
</dbReference>
<comment type="cofactor">
    <cofactor evidence="1">
        <name>Co(2+)</name>
        <dbReference type="ChEBI" id="CHEBI:48828"/>
    </cofactor>
</comment>
<dbReference type="PROSITE" id="PS51164">
    <property type="entry name" value="CBM1_2"/>
    <property type="match status" value="1"/>
</dbReference>
<evidence type="ECO:0000259" key="7">
    <source>
        <dbReference type="PROSITE" id="PS51164"/>
    </source>
</evidence>
<dbReference type="PANTHER" id="PTHR46471">
    <property type="entry name" value="CHITIN DEACETYLASE"/>
    <property type="match status" value="1"/>
</dbReference>
<protein>
    <submittedName>
        <fullName evidence="9">Glycoside hydrolase/deacetylase</fullName>
    </submittedName>
</protein>
<dbReference type="PROSITE" id="PS51677">
    <property type="entry name" value="NODB"/>
    <property type="match status" value="1"/>
</dbReference>
<keyword evidence="4 9" id="KW-0378">Hydrolase</keyword>
<dbReference type="Gene3D" id="3.20.20.370">
    <property type="entry name" value="Glycoside hydrolase/deacetylase"/>
    <property type="match status" value="1"/>
</dbReference>
<feature type="domain" description="CBM1" evidence="7">
    <location>
        <begin position="21"/>
        <end position="57"/>
    </location>
</feature>
<dbReference type="STRING" id="1754191.A0A1Y1V1N1"/>
<evidence type="ECO:0000256" key="3">
    <source>
        <dbReference type="ARBA" id="ARBA00022729"/>
    </source>
</evidence>
<name>A0A1Y1V1N1_9FUNG</name>
<keyword evidence="2" id="KW-0479">Metal-binding</keyword>